<evidence type="ECO:0000256" key="8">
    <source>
        <dbReference type="ARBA" id="ARBA00022898"/>
    </source>
</evidence>
<organism evidence="15 16">
    <name type="scientific">Pristionchus fissidentatus</name>
    <dbReference type="NCBI Taxonomy" id="1538716"/>
    <lineage>
        <taxon>Eukaryota</taxon>
        <taxon>Metazoa</taxon>
        <taxon>Ecdysozoa</taxon>
        <taxon>Nematoda</taxon>
        <taxon>Chromadorea</taxon>
        <taxon>Rhabditida</taxon>
        <taxon>Rhabditina</taxon>
        <taxon>Diplogasteromorpha</taxon>
        <taxon>Diplogasteroidea</taxon>
        <taxon>Neodiplogasteridae</taxon>
        <taxon>Pristionchus</taxon>
    </lineage>
</organism>
<dbReference type="Gene3D" id="3.90.1150.10">
    <property type="entry name" value="Aspartate Aminotransferase, domain 1"/>
    <property type="match status" value="1"/>
</dbReference>
<dbReference type="EMBL" id="BTSY01000006">
    <property type="protein sequence ID" value="GMT31352.1"/>
    <property type="molecule type" value="Genomic_DNA"/>
</dbReference>
<comment type="catalytic activity">
    <reaction evidence="12">
        <text>L-cysteine + 2-oxoglutarate = 2-oxo-3-sulfanylpropanoate + L-glutamate</text>
        <dbReference type="Rhea" id="RHEA:17441"/>
        <dbReference type="ChEBI" id="CHEBI:16810"/>
        <dbReference type="ChEBI" id="CHEBI:29985"/>
        <dbReference type="ChEBI" id="CHEBI:35235"/>
        <dbReference type="ChEBI" id="CHEBI:57678"/>
        <dbReference type="EC" id="2.6.1.3"/>
    </reaction>
    <physiologicalReaction direction="left-to-right" evidence="12">
        <dbReference type="Rhea" id="RHEA:17442"/>
    </physiologicalReaction>
</comment>
<dbReference type="GO" id="GO:0030170">
    <property type="term" value="F:pyridoxal phosphate binding"/>
    <property type="evidence" value="ECO:0007669"/>
    <property type="project" value="InterPro"/>
</dbReference>
<comment type="similarity">
    <text evidence="3">Belongs to the class-I pyridoxal-phosphate-dependent aminotransferase family.</text>
</comment>
<dbReference type="InterPro" id="IPR015421">
    <property type="entry name" value="PyrdxlP-dep_Trfase_major"/>
</dbReference>
<evidence type="ECO:0000256" key="2">
    <source>
        <dbReference type="ARBA" id="ARBA00004496"/>
    </source>
</evidence>
<evidence type="ECO:0000256" key="13">
    <source>
        <dbReference type="RuleBase" id="RU000480"/>
    </source>
</evidence>
<gene>
    <name evidence="15" type="ORF">PFISCL1PPCAC_22649</name>
</gene>
<protein>
    <recommendedName>
        <fullName evidence="13">Aspartate aminotransferase</fullName>
        <ecNumber evidence="13">2.6.1.1</ecNumber>
    </recommendedName>
</protein>
<feature type="domain" description="Aminotransferase class I/classII large" evidence="14">
    <location>
        <begin position="36"/>
        <end position="404"/>
    </location>
</feature>
<evidence type="ECO:0000259" key="14">
    <source>
        <dbReference type="Pfam" id="PF00155"/>
    </source>
</evidence>
<dbReference type="FunFam" id="3.90.1150.10:FF:000001">
    <property type="entry name" value="Aspartate aminotransferase"/>
    <property type="match status" value="1"/>
</dbReference>
<keyword evidence="16" id="KW-1185">Reference proteome</keyword>
<dbReference type="InterPro" id="IPR004838">
    <property type="entry name" value="NHTrfase_class1_PyrdxlP-BS"/>
</dbReference>
<evidence type="ECO:0000256" key="1">
    <source>
        <dbReference type="ARBA" id="ARBA00001933"/>
    </source>
</evidence>
<dbReference type="Pfam" id="PF00155">
    <property type="entry name" value="Aminotran_1_2"/>
    <property type="match status" value="1"/>
</dbReference>
<dbReference type="PANTHER" id="PTHR11879:SF55">
    <property type="entry name" value="GLUTAMATE OXALOACETATE TRANSAMINASE 1, ISOFORM B"/>
    <property type="match status" value="1"/>
</dbReference>
<dbReference type="Proteomes" id="UP001432322">
    <property type="component" value="Unassembled WGS sequence"/>
</dbReference>
<evidence type="ECO:0000256" key="6">
    <source>
        <dbReference type="ARBA" id="ARBA00022576"/>
    </source>
</evidence>
<dbReference type="InterPro" id="IPR015424">
    <property type="entry name" value="PyrdxlP-dep_Trfase"/>
</dbReference>
<keyword evidence="6 13" id="KW-0032">Aminotransferase</keyword>
<dbReference type="PRINTS" id="PR00799">
    <property type="entry name" value="TRANSAMINASE"/>
</dbReference>
<reference evidence="15" key="1">
    <citation type="submission" date="2023-10" db="EMBL/GenBank/DDBJ databases">
        <title>Genome assembly of Pristionchus species.</title>
        <authorList>
            <person name="Yoshida K."/>
            <person name="Sommer R.J."/>
        </authorList>
    </citation>
    <scope>NUCLEOTIDE SEQUENCE</scope>
    <source>
        <strain evidence="15">RS5133</strain>
    </source>
</reference>
<sequence>LRSYPLKMSFFAGIPEAPPIEVFHMNNLYMQDTSANKVNLTIGAYRTEEGKPWVLPVVHNAEVAIANDTTLNHEYLPVLGLEAFSKAATALVLGDDSPAIAEGRAFGIQSLSGTGSLRLGAEFLHTHCKMDTVLVSNPTWGNHKLVFKTAGFKEVRDYAYWDAINRRVDIEGLVRDLEAAPARAVVILHGCAHNPTGMDPTQEQWKQICEVIKKKNLFTFFDIAYQGFASGDADADAWAIRYFVSQGVECVVAQSFAKNFGLYNERIGNLTVVVNDKATIPGIKSQASLCVRANWSNPPAHGARIVHKILTTPELRKEWQGCIMTMSSRIKEMRAALRGHLEAQGTPGTWAHITQQIGLFSYTGLTPDQCDLLIQKHKVYLLRDGRINLCGLNTNNVEYVAKAIDDIVRGAKL</sequence>
<keyword evidence="7 13" id="KW-0808">Transferase</keyword>
<evidence type="ECO:0000256" key="7">
    <source>
        <dbReference type="ARBA" id="ARBA00022679"/>
    </source>
</evidence>
<accession>A0AAV5WK20</accession>
<dbReference type="CDD" id="cd00609">
    <property type="entry name" value="AAT_like"/>
    <property type="match status" value="1"/>
</dbReference>
<dbReference type="GO" id="GO:0047801">
    <property type="term" value="F:L-cysteine transaminase activity"/>
    <property type="evidence" value="ECO:0007669"/>
    <property type="project" value="UniProtKB-EC"/>
</dbReference>
<comment type="catalytic activity">
    <reaction evidence="9">
        <text>(2S)-2-aminobutanoate + 2-oxoglutarate = 2-oxobutanoate + L-glutamate</text>
        <dbReference type="Rhea" id="RHEA:70223"/>
        <dbReference type="ChEBI" id="CHEBI:16763"/>
        <dbReference type="ChEBI" id="CHEBI:16810"/>
        <dbReference type="ChEBI" id="CHEBI:29985"/>
        <dbReference type="ChEBI" id="CHEBI:74359"/>
    </reaction>
    <physiologicalReaction direction="right-to-left" evidence="9">
        <dbReference type="Rhea" id="RHEA:70225"/>
    </physiologicalReaction>
</comment>
<comment type="miscellaneous">
    <text evidence="13">In eukaryotes there are cytoplasmic, mitochondrial and chloroplastic isozymes.</text>
</comment>
<comment type="subcellular location">
    <subcellularLocation>
        <location evidence="2">Cytoplasm</location>
    </subcellularLocation>
</comment>
<keyword evidence="8" id="KW-0663">Pyridoxal phosphate</keyword>
<evidence type="ECO:0000256" key="12">
    <source>
        <dbReference type="ARBA" id="ARBA00049350"/>
    </source>
</evidence>
<comment type="catalytic activity">
    <reaction evidence="10">
        <text>L-aspartate + 2-oxoglutarate = oxaloacetate + L-glutamate</text>
        <dbReference type="Rhea" id="RHEA:21824"/>
        <dbReference type="ChEBI" id="CHEBI:16452"/>
        <dbReference type="ChEBI" id="CHEBI:16810"/>
        <dbReference type="ChEBI" id="CHEBI:29985"/>
        <dbReference type="ChEBI" id="CHEBI:29991"/>
        <dbReference type="EC" id="2.6.1.1"/>
    </reaction>
    <physiologicalReaction direction="left-to-right" evidence="10">
        <dbReference type="Rhea" id="RHEA:21825"/>
    </physiologicalReaction>
</comment>
<dbReference type="FunFam" id="3.40.640.10:FF:000044">
    <property type="entry name" value="Aspartate aminotransferase"/>
    <property type="match status" value="1"/>
</dbReference>
<evidence type="ECO:0000313" key="16">
    <source>
        <dbReference type="Proteomes" id="UP001432322"/>
    </source>
</evidence>
<evidence type="ECO:0000256" key="4">
    <source>
        <dbReference type="ARBA" id="ARBA00011738"/>
    </source>
</evidence>
<dbReference type="SUPFAM" id="SSF53383">
    <property type="entry name" value="PLP-dependent transferases"/>
    <property type="match status" value="1"/>
</dbReference>
<dbReference type="AlphaFoldDB" id="A0AAV5WK20"/>
<dbReference type="EC" id="2.6.1.1" evidence="13"/>
<comment type="caution">
    <text evidence="15">The sequence shown here is derived from an EMBL/GenBank/DDBJ whole genome shotgun (WGS) entry which is preliminary data.</text>
</comment>
<comment type="catalytic activity">
    <reaction evidence="11">
        <text>3-sulfino-L-alanine + 2-oxoglutarate = 3-sulfinopyruvate + L-glutamate</text>
        <dbReference type="Rhea" id="RHEA:70295"/>
        <dbReference type="ChEBI" id="CHEBI:16810"/>
        <dbReference type="ChEBI" id="CHEBI:29985"/>
        <dbReference type="ChEBI" id="CHEBI:61085"/>
        <dbReference type="ChEBI" id="CHEBI:140699"/>
    </reaction>
    <physiologicalReaction direction="right-to-left" evidence="11">
        <dbReference type="Rhea" id="RHEA:70297"/>
    </physiologicalReaction>
</comment>
<dbReference type="GO" id="GO:0005829">
    <property type="term" value="C:cytosol"/>
    <property type="evidence" value="ECO:0007669"/>
    <property type="project" value="TreeGrafter"/>
</dbReference>
<dbReference type="GO" id="GO:0006532">
    <property type="term" value="P:aspartate biosynthetic process"/>
    <property type="evidence" value="ECO:0007669"/>
    <property type="project" value="TreeGrafter"/>
</dbReference>
<evidence type="ECO:0000256" key="3">
    <source>
        <dbReference type="ARBA" id="ARBA00007441"/>
    </source>
</evidence>
<dbReference type="InterPro" id="IPR004839">
    <property type="entry name" value="Aminotransferase_I/II_large"/>
</dbReference>
<dbReference type="PANTHER" id="PTHR11879">
    <property type="entry name" value="ASPARTATE AMINOTRANSFERASE"/>
    <property type="match status" value="1"/>
</dbReference>
<comment type="cofactor">
    <cofactor evidence="1">
        <name>pyridoxal 5'-phosphate</name>
        <dbReference type="ChEBI" id="CHEBI:597326"/>
    </cofactor>
</comment>
<name>A0AAV5WK20_9BILA</name>
<dbReference type="PROSITE" id="PS00105">
    <property type="entry name" value="AA_TRANSFER_CLASS_1"/>
    <property type="match status" value="1"/>
</dbReference>
<dbReference type="InterPro" id="IPR015422">
    <property type="entry name" value="PyrdxlP-dep_Trfase_small"/>
</dbReference>
<proteinExistence type="inferred from homology"/>
<evidence type="ECO:0000256" key="10">
    <source>
        <dbReference type="ARBA" id="ARBA00048507"/>
    </source>
</evidence>
<keyword evidence="5" id="KW-0963">Cytoplasm</keyword>
<comment type="subunit">
    <text evidence="4 13">Homodimer.</text>
</comment>
<dbReference type="InterPro" id="IPR000796">
    <property type="entry name" value="Asp_trans"/>
</dbReference>
<evidence type="ECO:0000256" key="5">
    <source>
        <dbReference type="ARBA" id="ARBA00022490"/>
    </source>
</evidence>
<feature type="non-terminal residue" evidence="15">
    <location>
        <position position="1"/>
    </location>
</feature>
<evidence type="ECO:0000313" key="15">
    <source>
        <dbReference type="EMBL" id="GMT31352.1"/>
    </source>
</evidence>
<dbReference type="GO" id="GO:0004069">
    <property type="term" value="F:L-aspartate:2-oxoglutarate aminotransferase activity"/>
    <property type="evidence" value="ECO:0007669"/>
    <property type="project" value="UniProtKB-EC"/>
</dbReference>
<dbReference type="Gene3D" id="3.40.640.10">
    <property type="entry name" value="Type I PLP-dependent aspartate aminotransferase-like (Major domain)"/>
    <property type="match status" value="1"/>
</dbReference>
<evidence type="ECO:0000256" key="11">
    <source>
        <dbReference type="ARBA" id="ARBA00048761"/>
    </source>
</evidence>
<evidence type="ECO:0000256" key="9">
    <source>
        <dbReference type="ARBA" id="ARBA00036027"/>
    </source>
</evidence>
<dbReference type="NCBIfam" id="NF006719">
    <property type="entry name" value="PRK09257.1"/>
    <property type="match status" value="1"/>
</dbReference>